<comment type="caution">
    <text evidence="1">The sequence shown here is derived from an EMBL/GenBank/DDBJ whole genome shotgun (WGS) entry which is preliminary data.</text>
</comment>
<gene>
    <name evidence="1" type="ORF">NDU88_006852</name>
</gene>
<reference evidence="1" key="1">
    <citation type="journal article" date="2022" name="bioRxiv">
        <title>Sequencing and chromosome-scale assembly of the giantPleurodeles waltlgenome.</title>
        <authorList>
            <person name="Brown T."/>
            <person name="Elewa A."/>
            <person name="Iarovenko S."/>
            <person name="Subramanian E."/>
            <person name="Araus A.J."/>
            <person name="Petzold A."/>
            <person name="Susuki M."/>
            <person name="Suzuki K.-i.T."/>
            <person name="Hayashi T."/>
            <person name="Toyoda A."/>
            <person name="Oliveira C."/>
            <person name="Osipova E."/>
            <person name="Leigh N.D."/>
            <person name="Simon A."/>
            <person name="Yun M.H."/>
        </authorList>
    </citation>
    <scope>NUCLEOTIDE SEQUENCE</scope>
    <source>
        <strain evidence="1">20211129_DDA</strain>
        <tissue evidence="1">Liver</tissue>
    </source>
</reference>
<proteinExistence type="predicted"/>
<name>A0AAV7WBY0_PLEWA</name>
<accession>A0AAV7WBY0</accession>
<keyword evidence="2" id="KW-1185">Reference proteome</keyword>
<dbReference type="AlphaFoldDB" id="A0AAV7WBY0"/>
<sequence length="109" mass="11787">MQCACLQERDRAACAYTETESSAPVCRNGTEQHVPTLRGKAGRTEENVATLRGKAVCLSTGTGQSSMCLLWEGKQCACLQGRDRAACAYTERESSAPIYKDGTEQHVPT</sequence>
<dbReference type="Proteomes" id="UP001066276">
    <property type="component" value="Chromosome 1_2"/>
</dbReference>
<protein>
    <submittedName>
        <fullName evidence="1">Uncharacterized protein</fullName>
    </submittedName>
</protein>
<evidence type="ECO:0000313" key="2">
    <source>
        <dbReference type="Proteomes" id="UP001066276"/>
    </source>
</evidence>
<evidence type="ECO:0000313" key="1">
    <source>
        <dbReference type="EMBL" id="KAJ1211492.1"/>
    </source>
</evidence>
<organism evidence="1 2">
    <name type="scientific">Pleurodeles waltl</name>
    <name type="common">Iberian ribbed newt</name>
    <dbReference type="NCBI Taxonomy" id="8319"/>
    <lineage>
        <taxon>Eukaryota</taxon>
        <taxon>Metazoa</taxon>
        <taxon>Chordata</taxon>
        <taxon>Craniata</taxon>
        <taxon>Vertebrata</taxon>
        <taxon>Euteleostomi</taxon>
        <taxon>Amphibia</taxon>
        <taxon>Batrachia</taxon>
        <taxon>Caudata</taxon>
        <taxon>Salamandroidea</taxon>
        <taxon>Salamandridae</taxon>
        <taxon>Pleurodelinae</taxon>
        <taxon>Pleurodeles</taxon>
    </lineage>
</organism>
<dbReference type="EMBL" id="JANPWB010000002">
    <property type="protein sequence ID" value="KAJ1211492.1"/>
    <property type="molecule type" value="Genomic_DNA"/>
</dbReference>